<comment type="subcellular location">
    <subcellularLocation>
        <location evidence="2 12">Mitochondrion inner membrane</location>
        <topology evidence="2 12">Multi-pass membrane protein</topology>
    </subcellularLocation>
</comment>
<dbReference type="EMBL" id="JN799655">
    <property type="protein sequence ID" value="AEV76939.1"/>
    <property type="molecule type" value="Genomic_DNA"/>
</dbReference>
<evidence type="ECO:0000256" key="4">
    <source>
        <dbReference type="ARBA" id="ARBA00021009"/>
    </source>
</evidence>
<evidence type="ECO:0000256" key="14">
    <source>
        <dbReference type="SAM" id="Phobius"/>
    </source>
</evidence>
<keyword evidence="9 13" id="KW-0830">Ubiquinone</keyword>
<feature type="transmembrane region" description="Helical" evidence="14">
    <location>
        <begin position="290"/>
        <end position="312"/>
    </location>
</feature>
<dbReference type="Pfam" id="PF00146">
    <property type="entry name" value="NADHdh"/>
    <property type="match status" value="1"/>
</dbReference>
<evidence type="ECO:0000256" key="2">
    <source>
        <dbReference type="ARBA" id="ARBA00004448"/>
    </source>
</evidence>
<dbReference type="EC" id="7.1.1.2" evidence="13"/>
<geneLocation type="mitochondrion" evidence="15"/>
<evidence type="ECO:0000256" key="5">
    <source>
        <dbReference type="ARBA" id="ARBA00022448"/>
    </source>
</evidence>
<proteinExistence type="inferred from homology"/>
<evidence type="ECO:0000256" key="7">
    <source>
        <dbReference type="ARBA" id="ARBA00022792"/>
    </source>
</evidence>
<dbReference type="GO" id="GO:0005743">
    <property type="term" value="C:mitochondrial inner membrane"/>
    <property type="evidence" value="ECO:0007669"/>
    <property type="project" value="UniProtKB-SubCell"/>
</dbReference>
<feature type="transmembrane region" description="Helical" evidence="14">
    <location>
        <begin position="183"/>
        <end position="205"/>
    </location>
</feature>
<organism evidence="15">
    <name type="scientific">Camponotus vafer</name>
    <dbReference type="NCBI Taxonomy" id="251259"/>
    <lineage>
        <taxon>Eukaryota</taxon>
        <taxon>Metazoa</taxon>
        <taxon>Ecdysozoa</taxon>
        <taxon>Arthropoda</taxon>
        <taxon>Hexapoda</taxon>
        <taxon>Insecta</taxon>
        <taxon>Pterygota</taxon>
        <taxon>Neoptera</taxon>
        <taxon>Endopterygota</taxon>
        <taxon>Hymenoptera</taxon>
        <taxon>Apocrita</taxon>
        <taxon>Aculeata</taxon>
        <taxon>Formicoidea</taxon>
        <taxon>Formicidae</taxon>
        <taxon>Formicinae</taxon>
        <taxon>Camponotus</taxon>
    </lineage>
</organism>
<name>G9J3F6_9HYME</name>
<evidence type="ECO:0000256" key="11">
    <source>
        <dbReference type="ARBA" id="ARBA00023136"/>
    </source>
</evidence>
<dbReference type="PANTHER" id="PTHR11432">
    <property type="entry name" value="NADH DEHYDROGENASE SUBUNIT 1"/>
    <property type="match status" value="1"/>
</dbReference>
<keyword evidence="11 14" id="KW-0472">Membrane</keyword>
<evidence type="ECO:0000256" key="3">
    <source>
        <dbReference type="ARBA" id="ARBA00010535"/>
    </source>
</evidence>
<keyword evidence="6 12" id="KW-0812">Transmembrane</keyword>
<reference evidence="15" key="1">
    <citation type="journal article" date="2011" name="Genome Biol. Evol.">
        <title>Purifying selection, sequence composition and context-specific indel mutations shape intraspecific variation in a bacterial endosymbiont.</title>
        <authorList>
            <person name="Williams L.E."/>
            <person name="Wernegreen J.J."/>
        </authorList>
    </citation>
    <scope>NUCLEOTIDE SEQUENCE</scope>
</reference>
<keyword evidence="5" id="KW-0813">Transport</keyword>
<feature type="transmembrane region" description="Helical" evidence="14">
    <location>
        <begin position="12"/>
        <end position="31"/>
    </location>
</feature>
<dbReference type="PANTHER" id="PTHR11432:SF3">
    <property type="entry name" value="NADH-UBIQUINONE OXIDOREDUCTASE CHAIN 1"/>
    <property type="match status" value="1"/>
</dbReference>
<dbReference type="InterPro" id="IPR018086">
    <property type="entry name" value="NADH_UbQ_OxRdtase_su1_CS"/>
</dbReference>
<accession>G9J3F6</accession>
<dbReference type="PROSITE" id="PS00667">
    <property type="entry name" value="COMPLEX1_ND1_1"/>
    <property type="match status" value="1"/>
</dbReference>
<dbReference type="GO" id="GO:0003954">
    <property type="term" value="F:NADH dehydrogenase activity"/>
    <property type="evidence" value="ECO:0007669"/>
    <property type="project" value="TreeGrafter"/>
</dbReference>
<dbReference type="GO" id="GO:0008137">
    <property type="term" value="F:NADH dehydrogenase (ubiquinone) activity"/>
    <property type="evidence" value="ECO:0007669"/>
    <property type="project" value="UniProtKB-EC"/>
</dbReference>
<keyword evidence="10 13" id="KW-0496">Mitochondrion</keyword>
<gene>
    <name evidence="15" type="primary">ND1</name>
</gene>
<evidence type="ECO:0000256" key="1">
    <source>
        <dbReference type="ARBA" id="ARBA00003257"/>
    </source>
</evidence>
<evidence type="ECO:0000256" key="10">
    <source>
        <dbReference type="ARBA" id="ARBA00023128"/>
    </source>
</evidence>
<evidence type="ECO:0000256" key="9">
    <source>
        <dbReference type="ARBA" id="ARBA00023075"/>
    </source>
</evidence>
<feature type="transmembrane region" description="Helical" evidence="14">
    <location>
        <begin position="226"/>
        <end position="253"/>
    </location>
</feature>
<evidence type="ECO:0000256" key="6">
    <source>
        <dbReference type="ARBA" id="ARBA00022692"/>
    </source>
</evidence>
<keyword evidence="12" id="KW-0520">NAD</keyword>
<comment type="similarity">
    <text evidence="3 12">Belongs to the complex I subunit 1 family.</text>
</comment>
<comment type="catalytic activity">
    <reaction evidence="13">
        <text>a ubiquinone + NADH + 5 H(+)(in) = a ubiquinol + NAD(+) + 4 H(+)(out)</text>
        <dbReference type="Rhea" id="RHEA:29091"/>
        <dbReference type="Rhea" id="RHEA-COMP:9565"/>
        <dbReference type="Rhea" id="RHEA-COMP:9566"/>
        <dbReference type="ChEBI" id="CHEBI:15378"/>
        <dbReference type="ChEBI" id="CHEBI:16389"/>
        <dbReference type="ChEBI" id="CHEBI:17976"/>
        <dbReference type="ChEBI" id="CHEBI:57540"/>
        <dbReference type="ChEBI" id="CHEBI:57945"/>
        <dbReference type="EC" id="7.1.1.2"/>
    </reaction>
</comment>
<keyword evidence="8 14" id="KW-1133">Transmembrane helix</keyword>
<feature type="transmembrane region" description="Helical" evidence="14">
    <location>
        <begin position="151"/>
        <end position="171"/>
    </location>
</feature>
<feature type="transmembrane region" description="Helical" evidence="14">
    <location>
        <begin position="106"/>
        <end position="130"/>
    </location>
</feature>
<sequence>MIIINYLVYMKLNFLSLILLVIVVLVGVAYLTLLERKVLGYIQSRKGPNKVGFMGIFQPFSDAIKLLSKEVFFVYKSNYNLYYISPVMMFMMMMMMWILYPYFTNIYFMNYSLLLLIIYLSVMGYIVVCLGWSANSMYSMMGSIRSVSQMLSYEVSFILIILILMILSESYSFSDFVYFQYYIWYIVYLYPLFMVFFISVLAELNRSPMDFIEGESELVSGFNVEYFSGGFVLIFLSEYGMILFFSMIMIFMFMNVISLGVYLMAFWVNLMCLLIIMMRGLLPRMRYDELMYLCWKIILPSILMYMCFILGFKSLLAILL</sequence>
<protein>
    <recommendedName>
        <fullName evidence="4 13">NADH-ubiquinone oxidoreductase chain 1</fullName>
        <ecNumber evidence="13">7.1.1.2</ecNumber>
    </recommendedName>
</protein>
<comment type="function">
    <text evidence="1">Core subunit of the mitochondrial membrane respiratory chain NADH dehydrogenase (Complex I) that is believed to belong to the minimal assembly required for catalysis. Complex I functions in the transfer of electrons from NADH to the respiratory chain. The immediate electron acceptor for the enzyme is believed to be ubiquinone.</text>
</comment>
<feature type="transmembrane region" description="Helical" evidence="14">
    <location>
        <begin position="80"/>
        <end position="100"/>
    </location>
</feature>
<dbReference type="AlphaFoldDB" id="G9J3F6"/>
<dbReference type="GO" id="GO:0009060">
    <property type="term" value="P:aerobic respiration"/>
    <property type="evidence" value="ECO:0007669"/>
    <property type="project" value="TreeGrafter"/>
</dbReference>
<evidence type="ECO:0000256" key="13">
    <source>
        <dbReference type="RuleBase" id="RU000473"/>
    </source>
</evidence>
<feature type="transmembrane region" description="Helical" evidence="14">
    <location>
        <begin position="259"/>
        <end position="278"/>
    </location>
</feature>
<dbReference type="InterPro" id="IPR001694">
    <property type="entry name" value="NADH_UbQ_OxRdtase_su1/FPO"/>
</dbReference>
<evidence type="ECO:0000256" key="12">
    <source>
        <dbReference type="RuleBase" id="RU000471"/>
    </source>
</evidence>
<evidence type="ECO:0000313" key="15">
    <source>
        <dbReference type="EMBL" id="AEV76939.1"/>
    </source>
</evidence>
<evidence type="ECO:0000256" key="8">
    <source>
        <dbReference type="ARBA" id="ARBA00022989"/>
    </source>
</evidence>
<keyword evidence="7" id="KW-0999">Mitochondrion inner membrane</keyword>